<dbReference type="EMBL" id="JAGKQQ010000001">
    <property type="protein sequence ID" value="MBP3956374.1"/>
    <property type="molecule type" value="Genomic_DNA"/>
</dbReference>
<organism evidence="2 3">
    <name type="scientific">Gemmata palustris</name>
    <dbReference type="NCBI Taxonomy" id="2822762"/>
    <lineage>
        <taxon>Bacteria</taxon>
        <taxon>Pseudomonadati</taxon>
        <taxon>Planctomycetota</taxon>
        <taxon>Planctomycetia</taxon>
        <taxon>Gemmatales</taxon>
        <taxon>Gemmataceae</taxon>
        <taxon>Gemmata</taxon>
    </lineage>
</organism>
<sequence>MERVLGIGGVFIKARDPKALAEWYREHLGVSVETGQTHGVMTSSRPGEMTVWSVFPADTAYFGPGPATFMVNYRVKNLDATLGQLRTAGANVEERVEDYDYGRFGWATDPEGNRFELWEPRS</sequence>
<dbReference type="PROSITE" id="PS51819">
    <property type="entry name" value="VOC"/>
    <property type="match status" value="1"/>
</dbReference>
<dbReference type="InterPro" id="IPR041581">
    <property type="entry name" value="Glyoxalase_6"/>
</dbReference>
<reference evidence="2 3" key="1">
    <citation type="submission" date="2021-04" db="EMBL/GenBank/DDBJ databases">
        <authorList>
            <person name="Ivanova A."/>
        </authorList>
    </citation>
    <scope>NUCLEOTIDE SEQUENCE [LARGE SCALE GENOMIC DNA]</scope>
    <source>
        <strain evidence="2 3">G18</strain>
    </source>
</reference>
<dbReference type="Gene3D" id="3.10.180.10">
    <property type="entry name" value="2,3-Dihydroxybiphenyl 1,2-Dioxygenase, domain 1"/>
    <property type="match status" value="1"/>
</dbReference>
<evidence type="ECO:0000313" key="3">
    <source>
        <dbReference type="Proteomes" id="UP000676565"/>
    </source>
</evidence>
<dbReference type="RefSeq" id="WP_210654417.1">
    <property type="nucleotide sequence ID" value="NZ_JAGKQQ010000001.1"/>
</dbReference>
<protein>
    <submittedName>
        <fullName evidence="2">VOC family protein</fullName>
    </submittedName>
</protein>
<dbReference type="Pfam" id="PF18029">
    <property type="entry name" value="Glyoxalase_6"/>
    <property type="match status" value="1"/>
</dbReference>
<dbReference type="InterPro" id="IPR029068">
    <property type="entry name" value="Glyas_Bleomycin-R_OHBP_Dase"/>
</dbReference>
<dbReference type="PANTHER" id="PTHR33993:SF5">
    <property type="entry name" value="GLYOXALASE"/>
    <property type="match status" value="1"/>
</dbReference>
<evidence type="ECO:0000259" key="1">
    <source>
        <dbReference type="PROSITE" id="PS51819"/>
    </source>
</evidence>
<gene>
    <name evidence="2" type="ORF">J8F10_13900</name>
</gene>
<dbReference type="PANTHER" id="PTHR33993">
    <property type="entry name" value="GLYOXALASE-RELATED"/>
    <property type="match status" value="1"/>
</dbReference>
<accession>A0ABS5BRQ0</accession>
<keyword evidence="3" id="KW-1185">Reference proteome</keyword>
<proteinExistence type="predicted"/>
<feature type="domain" description="VOC" evidence="1">
    <location>
        <begin position="6"/>
        <end position="120"/>
    </location>
</feature>
<dbReference type="InterPro" id="IPR052164">
    <property type="entry name" value="Anthracycline_SecMetBiosynth"/>
</dbReference>
<dbReference type="InterPro" id="IPR037523">
    <property type="entry name" value="VOC_core"/>
</dbReference>
<dbReference type="SUPFAM" id="SSF54593">
    <property type="entry name" value="Glyoxalase/Bleomycin resistance protein/Dihydroxybiphenyl dioxygenase"/>
    <property type="match status" value="1"/>
</dbReference>
<comment type="caution">
    <text evidence="2">The sequence shown here is derived from an EMBL/GenBank/DDBJ whole genome shotgun (WGS) entry which is preliminary data.</text>
</comment>
<name>A0ABS5BRQ0_9BACT</name>
<evidence type="ECO:0000313" key="2">
    <source>
        <dbReference type="EMBL" id="MBP3956374.1"/>
    </source>
</evidence>
<dbReference type="Proteomes" id="UP000676565">
    <property type="component" value="Unassembled WGS sequence"/>
</dbReference>